<feature type="non-terminal residue" evidence="2">
    <location>
        <position position="106"/>
    </location>
</feature>
<dbReference type="EMBL" id="CAUYUJ010018280">
    <property type="protein sequence ID" value="CAK0882191.1"/>
    <property type="molecule type" value="Genomic_DNA"/>
</dbReference>
<name>A0ABN9W7P1_9DINO</name>
<proteinExistence type="predicted"/>
<sequence length="106" mass="12114">MAYVRTVLLHLPVSFSPAASRPPPRPQDLTRSRGRSSHDLLERFDEKQRSDAVADGKDYCKSSGQHTVRVGGVPFIAGVKRKELEQQREEEPDWRQAAMREEQRAQ</sequence>
<reference evidence="2" key="1">
    <citation type="submission" date="2023-10" db="EMBL/GenBank/DDBJ databases">
        <authorList>
            <person name="Chen Y."/>
            <person name="Shah S."/>
            <person name="Dougan E. K."/>
            <person name="Thang M."/>
            <person name="Chan C."/>
        </authorList>
    </citation>
    <scope>NUCLEOTIDE SEQUENCE [LARGE SCALE GENOMIC DNA]</scope>
</reference>
<protein>
    <submittedName>
        <fullName evidence="2">Uncharacterized protein</fullName>
    </submittedName>
</protein>
<organism evidence="2 3">
    <name type="scientific">Prorocentrum cordatum</name>
    <dbReference type="NCBI Taxonomy" id="2364126"/>
    <lineage>
        <taxon>Eukaryota</taxon>
        <taxon>Sar</taxon>
        <taxon>Alveolata</taxon>
        <taxon>Dinophyceae</taxon>
        <taxon>Prorocentrales</taxon>
        <taxon>Prorocentraceae</taxon>
        <taxon>Prorocentrum</taxon>
    </lineage>
</organism>
<comment type="caution">
    <text evidence="2">The sequence shown here is derived from an EMBL/GenBank/DDBJ whole genome shotgun (WGS) entry which is preliminary data.</text>
</comment>
<feature type="region of interest" description="Disordered" evidence="1">
    <location>
        <begin position="83"/>
        <end position="106"/>
    </location>
</feature>
<evidence type="ECO:0000256" key="1">
    <source>
        <dbReference type="SAM" id="MobiDB-lite"/>
    </source>
</evidence>
<evidence type="ECO:0000313" key="3">
    <source>
        <dbReference type="Proteomes" id="UP001189429"/>
    </source>
</evidence>
<feature type="region of interest" description="Disordered" evidence="1">
    <location>
        <begin position="15"/>
        <end position="49"/>
    </location>
</feature>
<feature type="compositionally biased region" description="Basic and acidic residues" evidence="1">
    <location>
        <begin position="28"/>
        <end position="49"/>
    </location>
</feature>
<gene>
    <name evidence="2" type="ORF">PCOR1329_LOCUS64780</name>
</gene>
<keyword evidence="3" id="KW-1185">Reference proteome</keyword>
<dbReference type="Proteomes" id="UP001189429">
    <property type="component" value="Unassembled WGS sequence"/>
</dbReference>
<accession>A0ABN9W7P1</accession>
<evidence type="ECO:0000313" key="2">
    <source>
        <dbReference type="EMBL" id="CAK0882191.1"/>
    </source>
</evidence>